<reference evidence="3" key="1">
    <citation type="submission" date="2017-01" db="EMBL/GenBank/DDBJ databases">
        <title>Genome Analysis of Deinococcus marmoris KOPRI26562.</title>
        <authorList>
            <person name="Kim J.H."/>
            <person name="Oh H.-M."/>
        </authorList>
    </citation>
    <scope>NUCLEOTIDE SEQUENCE [LARGE SCALE GENOMIC DNA]</scope>
    <source>
        <strain evidence="3">PAMC 26633</strain>
    </source>
</reference>
<dbReference type="NCBIfam" id="TIGR03357">
    <property type="entry name" value="VI_zyme"/>
    <property type="match status" value="1"/>
</dbReference>
<dbReference type="InterPro" id="IPR007048">
    <property type="entry name" value="IraD/Gp25-like"/>
</dbReference>
<protein>
    <submittedName>
        <fullName evidence="2">Uncharacterized protein ImpF</fullName>
    </submittedName>
</protein>
<dbReference type="AlphaFoldDB" id="A0A226XBS4"/>
<dbReference type="Proteomes" id="UP000214720">
    <property type="component" value="Unassembled WGS sequence"/>
</dbReference>
<comment type="caution">
    <text evidence="2">The sequence shown here is derived from an EMBL/GenBank/DDBJ whole genome shotgun (WGS) entry which is preliminary data.</text>
</comment>
<sequence>MLGYRDPGRCCDAWGRYASASGAGVAFTPKFRTQEKQGFMKRFEPSFLDKLFDADPYEPAAAALRQLSLEELKSTVARDVESLLNTRIAFTQADLAALPECQLSILTYGLNDFAGMSLASHYDRVFICQSIQQAIARHEPRLQQVSVKLELNEQSTSALNFAIRAVLIVHPAEEPVSFDAMLLPSTLQYSVTRSRAKL</sequence>
<evidence type="ECO:0000259" key="1">
    <source>
        <dbReference type="Pfam" id="PF04965"/>
    </source>
</evidence>
<dbReference type="PANTHER" id="PTHR38595:SF1">
    <property type="entry name" value="TYPE VI SECRETION SYSTEM COMPONENT TSSE1"/>
    <property type="match status" value="1"/>
</dbReference>
<dbReference type="InterPro" id="IPR017737">
    <property type="entry name" value="TssE1-like"/>
</dbReference>
<dbReference type="Pfam" id="PF04965">
    <property type="entry name" value="GPW_gp25"/>
    <property type="match status" value="1"/>
</dbReference>
<dbReference type="SUPFAM" id="SSF160719">
    <property type="entry name" value="gpW/gp25-like"/>
    <property type="match status" value="1"/>
</dbReference>
<dbReference type="PANTHER" id="PTHR38595">
    <property type="entry name" value="CYTOPLASMIC PROTEIN-RELATED"/>
    <property type="match status" value="1"/>
</dbReference>
<evidence type="ECO:0000313" key="2">
    <source>
        <dbReference type="EMBL" id="OXC80460.1"/>
    </source>
</evidence>
<name>A0A226XBS4_CABSO</name>
<gene>
    <name evidence="2" type="ORF">BSU04_01590</name>
</gene>
<dbReference type="InterPro" id="IPR053176">
    <property type="entry name" value="T6SS_TssE1-like"/>
</dbReference>
<organism evidence="2 3">
    <name type="scientific">Caballeronia sordidicola</name>
    <name type="common">Burkholderia sordidicola</name>
    <dbReference type="NCBI Taxonomy" id="196367"/>
    <lineage>
        <taxon>Bacteria</taxon>
        <taxon>Pseudomonadati</taxon>
        <taxon>Pseudomonadota</taxon>
        <taxon>Betaproteobacteria</taxon>
        <taxon>Burkholderiales</taxon>
        <taxon>Burkholderiaceae</taxon>
        <taxon>Caballeronia</taxon>
    </lineage>
</organism>
<dbReference type="EMBL" id="MTHB01000014">
    <property type="protein sequence ID" value="OXC80460.1"/>
    <property type="molecule type" value="Genomic_DNA"/>
</dbReference>
<evidence type="ECO:0000313" key="3">
    <source>
        <dbReference type="Proteomes" id="UP000214720"/>
    </source>
</evidence>
<feature type="domain" description="IraD/Gp25-like" evidence="1">
    <location>
        <begin position="71"/>
        <end position="171"/>
    </location>
</feature>
<proteinExistence type="predicted"/>
<dbReference type="Gene3D" id="3.10.450.40">
    <property type="match status" value="1"/>
</dbReference>
<accession>A0A226XBS4</accession>